<proteinExistence type="predicted"/>
<sequence>MLTRTPKPRRDDIEELDPQEALVCTMVMMAAADGHGISDREIGVMSALVQTLPIFQGFESERLDVATDTAIKLLRDEEGLAVMGELVRTALEPRLRETAYGLACEVVAASREHGESTLRMLELVMLELELDPLVAAAIERGTRARYQPLRRIPG</sequence>
<dbReference type="Gene3D" id="1.10.3680.10">
    <property type="entry name" value="TerB-like"/>
    <property type="match status" value="1"/>
</dbReference>
<dbReference type="InterPro" id="IPR029024">
    <property type="entry name" value="TerB-like"/>
</dbReference>
<evidence type="ECO:0000313" key="1">
    <source>
        <dbReference type="EMBL" id="MCQ8240452.1"/>
    </source>
</evidence>
<accession>A0ABT1VVT1</accession>
<dbReference type="EMBL" id="JAMZEJ010000003">
    <property type="protein sequence ID" value="MCQ8240452.1"/>
    <property type="molecule type" value="Genomic_DNA"/>
</dbReference>
<comment type="caution">
    <text evidence="1">The sequence shown here is derived from an EMBL/GenBank/DDBJ whole genome shotgun (WGS) entry which is preliminary data.</text>
</comment>
<keyword evidence="2" id="KW-1185">Reference proteome</keyword>
<reference evidence="1 2" key="1">
    <citation type="submission" date="2022-06" db="EMBL/GenBank/DDBJ databases">
        <title>Rhizosaccharibacter gen. nov. sp. nov. KSS12, endophytic bacteria isolated from sugarcane.</title>
        <authorList>
            <person name="Pitiwittayakul N."/>
        </authorList>
    </citation>
    <scope>NUCLEOTIDE SEQUENCE [LARGE SCALE GENOMIC DNA]</scope>
    <source>
        <strain evidence="1 2">KSS12</strain>
    </source>
</reference>
<dbReference type="RefSeq" id="WP_422919171.1">
    <property type="nucleotide sequence ID" value="NZ_JAMZEJ010000003.1"/>
</dbReference>
<organism evidence="1 2">
    <name type="scientific">Rhizosaccharibacter radicis</name>
    <dbReference type="NCBI Taxonomy" id="2782605"/>
    <lineage>
        <taxon>Bacteria</taxon>
        <taxon>Pseudomonadati</taxon>
        <taxon>Pseudomonadota</taxon>
        <taxon>Alphaproteobacteria</taxon>
        <taxon>Acetobacterales</taxon>
        <taxon>Acetobacteraceae</taxon>
        <taxon>Rhizosaccharibacter</taxon>
    </lineage>
</organism>
<dbReference type="Proteomes" id="UP001524547">
    <property type="component" value="Unassembled WGS sequence"/>
</dbReference>
<evidence type="ECO:0000313" key="2">
    <source>
        <dbReference type="Proteomes" id="UP001524547"/>
    </source>
</evidence>
<dbReference type="CDD" id="cd07176">
    <property type="entry name" value="terB"/>
    <property type="match status" value="1"/>
</dbReference>
<gene>
    <name evidence="1" type="ORF">NFI88_06285</name>
</gene>
<protein>
    <submittedName>
        <fullName evidence="1">Tellurite resistance TerB family protein</fullName>
    </submittedName>
</protein>
<name>A0ABT1VVT1_9PROT</name>
<dbReference type="SUPFAM" id="SSF158682">
    <property type="entry name" value="TerB-like"/>
    <property type="match status" value="1"/>
</dbReference>